<organism evidence="1 2">
    <name type="scientific">Vararia minispora EC-137</name>
    <dbReference type="NCBI Taxonomy" id="1314806"/>
    <lineage>
        <taxon>Eukaryota</taxon>
        <taxon>Fungi</taxon>
        <taxon>Dikarya</taxon>
        <taxon>Basidiomycota</taxon>
        <taxon>Agaricomycotina</taxon>
        <taxon>Agaricomycetes</taxon>
        <taxon>Russulales</taxon>
        <taxon>Lachnocladiaceae</taxon>
        <taxon>Vararia</taxon>
    </lineage>
</organism>
<accession>A0ACB8QRJ5</accession>
<protein>
    <submittedName>
        <fullName evidence="1">DNA-directed RNA polymerase III subunit Rpc5</fullName>
    </submittedName>
</protein>
<comment type="caution">
    <text evidence="1">The sequence shown here is derived from an EMBL/GenBank/DDBJ whole genome shotgun (WGS) entry which is preliminary data.</text>
</comment>
<sequence length="275" mass="30722">METIDDPVVATIPVHLSNALLPNVHVHQFPLLNRPLQVPPSAALSGKRITARLKSQARRLEIHVPVDTRSDVWNSEKAKELGAGRLADDREKNQDIGRTKLRDGEEPRLAEVRLRSEEIPPTCVTMLGVVRDRQLHLHPVNEIHQLRPTLTYLDALSRKTRHTRGDDSDSEGPPPDPDEPAPPPAPAKEKKPTGEAKDVQIAARKTDEKSSQGGLSTVRREMLTAIHAEEDEPWTDYEFFGAETTQSAEAYEAIFSQQIDELCCTSDMESFLRSI</sequence>
<keyword evidence="1" id="KW-0240">DNA-directed RNA polymerase</keyword>
<proteinExistence type="predicted"/>
<dbReference type="Proteomes" id="UP000814128">
    <property type="component" value="Unassembled WGS sequence"/>
</dbReference>
<reference evidence="1" key="1">
    <citation type="submission" date="2021-02" db="EMBL/GenBank/DDBJ databases">
        <authorList>
            <consortium name="DOE Joint Genome Institute"/>
            <person name="Ahrendt S."/>
            <person name="Looney B.P."/>
            <person name="Miyauchi S."/>
            <person name="Morin E."/>
            <person name="Drula E."/>
            <person name="Courty P.E."/>
            <person name="Chicoki N."/>
            <person name="Fauchery L."/>
            <person name="Kohler A."/>
            <person name="Kuo A."/>
            <person name="Labutti K."/>
            <person name="Pangilinan J."/>
            <person name="Lipzen A."/>
            <person name="Riley R."/>
            <person name="Andreopoulos W."/>
            <person name="He G."/>
            <person name="Johnson J."/>
            <person name="Barry K.W."/>
            <person name="Grigoriev I.V."/>
            <person name="Nagy L."/>
            <person name="Hibbett D."/>
            <person name="Henrissat B."/>
            <person name="Matheny P.B."/>
            <person name="Labbe J."/>
            <person name="Martin F."/>
        </authorList>
    </citation>
    <scope>NUCLEOTIDE SEQUENCE</scope>
    <source>
        <strain evidence="1">EC-137</strain>
    </source>
</reference>
<dbReference type="EMBL" id="MU273503">
    <property type="protein sequence ID" value="KAI0034302.1"/>
    <property type="molecule type" value="Genomic_DNA"/>
</dbReference>
<evidence type="ECO:0000313" key="2">
    <source>
        <dbReference type="Proteomes" id="UP000814128"/>
    </source>
</evidence>
<keyword evidence="2" id="KW-1185">Reference proteome</keyword>
<evidence type="ECO:0000313" key="1">
    <source>
        <dbReference type="EMBL" id="KAI0034302.1"/>
    </source>
</evidence>
<reference evidence="1" key="2">
    <citation type="journal article" date="2022" name="New Phytol.">
        <title>Evolutionary transition to the ectomycorrhizal habit in the genomes of a hyperdiverse lineage of mushroom-forming fungi.</title>
        <authorList>
            <person name="Looney B."/>
            <person name="Miyauchi S."/>
            <person name="Morin E."/>
            <person name="Drula E."/>
            <person name="Courty P.E."/>
            <person name="Kohler A."/>
            <person name="Kuo A."/>
            <person name="LaButti K."/>
            <person name="Pangilinan J."/>
            <person name="Lipzen A."/>
            <person name="Riley R."/>
            <person name="Andreopoulos W."/>
            <person name="He G."/>
            <person name="Johnson J."/>
            <person name="Nolan M."/>
            <person name="Tritt A."/>
            <person name="Barry K.W."/>
            <person name="Grigoriev I.V."/>
            <person name="Nagy L.G."/>
            <person name="Hibbett D."/>
            <person name="Henrissat B."/>
            <person name="Matheny P.B."/>
            <person name="Labbe J."/>
            <person name="Martin F.M."/>
        </authorList>
    </citation>
    <scope>NUCLEOTIDE SEQUENCE</scope>
    <source>
        <strain evidence="1">EC-137</strain>
    </source>
</reference>
<gene>
    <name evidence="1" type="ORF">K488DRAFT_45857</name>
</gene>
<keyword evidence="1" id="KW-0804">Transcription</keyword>
<name>A0ACB8QRJ5_9AGAM</name>